<accession>A0A4C1U4R8</accession>
<gene>
    <name evidence="2" type="ORF">EVAR_11148_1</name>
</gene>
<keyword evidence="3" id="KW-1185">Reference proteome</keyword>
<feature type="region of interest" description="Disordered" evidence="1">
    <location>
        <begin position="48"/>
        <end position="71"/>
    </location>
</feature>
<feature type="compositionally biased region" description="Basic and acidic residues" evidence="1">
    <location>
        <begin position="48"/>
        <end position="65"/>
    </location>
</feature>
<dbReference type="EMBL" id="BGZK01000125">
    <property type="protein sequence ID" value="GBP21117.1"/>
    <property type="molecule type" value="Genomic_DNA"/>
</dbReference>
<protein>
    <submittedName>
        <fullName evidence="2">Uncharacterized protein</fullName>
    </submittedName>
</protein>
<evidence type="ECO:0000313" key="2">
    <source>
        <dbReference type="EMBL" id="GBP21117.1"/>
    </source>
</evidence>
<dbReference type="OrthoDB" id="447953at2759"/>
<dbReference type="Proteomes" id="UP000299102">
    <property type="component" value="Unassembled WGS sequence"/>
</dbReference>
<evidence type="ECO:0000256" key="1">
    <source>
        <dbReference type="SAM" id="MobiDB-lite"/>
    </source>
</evidence>
<organism evidence="2 3">
    <name type="scientific">Eumeta variegata</name>
    <name type="common">Bagworm moth</name>
    <name type="synonym">Eumeta japonica</name>
    <dbReference type="NCBI Taxonomy" id="151549"/>
    <lineage>
        <taxon>Eukaryota</taxon>
        <taxon>Metazoa</taxon>
        <taxon>Ecdysozoa</taxon>
        <taxon>Arthropoda</taxon>
        <taxon>Hexapoda</taxon>
        <taxon>Insecta</taxon>
        <taxon>Pterygota</taxon>
        <taxon>Neoptera</taxon>
        <taxon>Endopterygota</taxon>
        <taxon>Lepidoptera</taxon>
        <taxon>Glossata</taxon>
        <taxon>Ditrysia</taxon>
        <taxon>Tineoidea</taxon>
        <taxon>Psychidae</taxon>
        <taxon>Oiketicinae</taxon>
        <taxon>Eumeta</taxon>
    </lineage>
</organism>
<dbReference type="AlphaFoldDB" id="A0A4C1U4R8"/>
<name>A0A4C1U4R8_EUMVA</name>
<comment type="caution">
    <text evidence="2">The sequence shown here is derived from an EMBL/GenBank/DDBJ whole genome shotgun (WGS) entry which is preliminary data.</text>
</comment>
<proteinExistence type="predicted"/>
<reference evidence="2 3" key="1">
    <citation type="journal article" date="2019" name="Commun. Biol.">
        <title>The bagworm genome reveals a unique fibroin gene that provides high tensile strength.</title>
        <authorList>
            <person name="Kono N."/>
            <person name="Nakamura H."/>
            <person name="Ohtoshi R."/>
            <person name="Tomita M."/>
            <person name="Numata K."/>
            <person name="Arakawa K."/>
        </authorList>
    </citation>
    <scope>NUCLEOTIDE SEQUENCE [LARGE SCALE GENOMIC DNA]</scope>
</reference>
<sequence>MSRATGGRALYRLAAGGAPRRAYSPTRRRRCASPEAIVYIRASQTVRRDAPGRRDIVPEASHVDATELSEP</sequence>
<evidence type="ECO:0000313" key="3">
    <source>
        <dbReference type="Proteomes" id="UP000299102"/>
    </source>
</evidence>